<feature type="region of interest" description="Disordered" evidence="1">
    <location>
        <begin position="136"/>
        <end position="158"/>
    </location>
</feature>
<organism evidence="2 3">
    <name type="scientific">Streptomyces hazeniae</name>
    <dbReference type="NCBI Taxonomy" id="3075538"/>
    <lineage>
        <taxon>Bacteria</taxon>
        <taxon>Bacillati</taxon>
        <taxon>Actinomycetota</taxon>
        <taxon>Actinomycetes</taxon>
        <taxon>Kitasatosporales</taxon>
        <taxon>Streptomycetaceae</taxon>
        <taxon>Streptomyces</taxon>
    </lineage>
</organism>
<name>A0ABU2NKV8_9ACTN</name>
<dbReference type="EMBL" id="JAVREQ010000001">
    <property type="protein sequence ID" value="MDT0377241.1"/>
    <property type="molecule type" value="Genomic_DNA"/>
</dbReference>
<reference evidence="3" key="1">
    <citation type="submission" date="2023-07" db="EMBL/GenBank/DDBJ databases">
        <title>30 novel species of actinomycetes from the DSMZ collection.</title>
        <authorList>
            <person name="Nouioui I."/>
        </authorList>
    </citation>
    <scope>NUCLEOTIDE SEQUENCE [LARGE SCALE GENOMIC DNA]</scope>
    <source>
        <strain evidence="3">DSM 42041</strain>
    </source>
</reference>
<keyword evidence="3" id="KW-1185">Reference proteome</keyword>
<dbReference type="RefSeq" id="WP_311671246.1">
    <property type="nucleotide sequence ID" value="NZ_JAVREQ010000001.1"/>
</dbReference>
<comment type="caution">
    <text evidence="2">The sequence shown here is derived from an EMBL/GenBank/DDBJ whole genome shotgun (WGS) entry which is preliminary data.</text>
</comment>
<gene>
    <name evidence="2" type="ORF">RM572_00425</name>
</gene>
<evidence type="ECO:0000313" key="2">
    <source>
        <dbReference type="EMBL" id="MDT0377241.1"/>
    </source>
</evidence>
<protein>
    <submittedName>
        <fullName evidence="2">Uncharacterized protein</fullName>
    </submittedName>
</protein>
<accession>A0ABU2NKV8</accession>
<dbReference type="Proteomes" id="UP001183414">
    <property type="component" value="Unassembled WGS sequence"/>
</dbReference>
<sequence>MATSRSKRAQVAQRRTQAIAMRLAGVEWATIADRLGYSSKGAAHTDVTRALRQSTSELAGQVEEMRTLQQLRTDRLLAAVWAKAIKGDLKAVETALKLMERHAKLYGLDAPSRVSVDAERLGSEIGDLLTALTDEDEATGAAGGQAAGVGHHDDGAGD</sequence>
<evidence type="ECO:0000313" key="3">
    <source>
        <dbReference type="Proteomes" id="UP001183414"/>
    </source>
</evidence>
<proteinExistence type="predicted"/>
<evidence type="ECO:0000256" key="1">
    <source>
        <dbReference type="SAM" id="MobiDB-lite"/>
    </source>
</evidence>